<dbReference type="GO" id="GO:0020037">
    <property type="term" value="F:heme binding"/>
    <property type="evidence" value="ECO:0007669"/>
    <property type="project" value="InterPro"/>
</dbReference>
<keyword evidence="5 6" id="KW-0408">Iron</keyword>
<comment type="cofactor">
    <cofactor evidence="1 6">
        <name>heme</name>
        <dbReference type="ChEBI" id="CHEBI:30413"/>
    </cofactor>
</comment>
<keyword evidence="7" id="KW-0472">Membrane</keyword>
<dbReference type="PRINTS" id="PR00465">
    <property type="entry name" value="EP450IV"/>
</dbReference>
<keyword evidence="7" id="KW-1133">Transmembrane helix</keyword>
<proteinExistence type="inferred from homology"/>
<keyword evidence="3 6" id="KW-0349">Heme</keyword>
<accession>A0A166T3G7</accession>
<dbReference type="InterPro" id="IPR036396">
    <property type="entry name" value="Cyt_P450_sf"/>
</dbReference>
<comment type="similarity">
    <text evidence="2">Belongs to the cytochrome P450 family.</text>
</comment>
<dbReference type="GO" id="GO:0004497">
    <property type="term" value="F:monooxygenase activity"/>
    <property type="evidence" value="ECO:0007669"/>
    <property type="project" value="InterPro"/>
</dbReference>
<dbReference type="InterPro" id="IPR050529">
    <property type="entry name" value="CYP450_sterol_14alpha_dmase"/>
</dbReference>
<dbReference type="Pfam" id="PF00067">
    <property type="entry name" value="p450"/>
    <property type="match status" value="1"/>
</dbReference>
<dbReference type="Gene3D" id="1.10.630.10">
    <property type="entry name" value="Cytochrome P450"/>
    <property type="match status" value="1"/>
</dbReference>
<dbReference type="GO" id="GO:0005506">
    <property type="term" value="F:iron ion binding"/>
    <property type="evidence" value="ECO:0007669"/>
    <property type="project" value="InterPro"/>
</dbReference>
<protein>
    <submittedName>
        <fullName evidence="8">Cytochrome P450</fullName>
    </submittedName>
</protein>
<evidence type="ECO:0000256" key="6">
    <source>
        <dbReference type="PIRSR" id="PIRSR602403-1"/>
    </source>
</evidence>
<dbReference type="InterPro" id="IPR001128">
    <property type="entry name" value="Cyt_P450"/>
</dbReference>
<dbReference type="SUPFAM" id="SSF48264">
    <property type="entry name" value="Cytochrome P450"/>
    <property type="match status" value="1"/>
</dbReference>
<dbReference type="EMBL" id="KV417495">
    <property type="protein sequence ID" value="KZP30145.1"/>
    <property type="molecule type" value="Genomic_DNA"/>
</dbReference>
<evidence type="ECO:0000256" key="4">
    <source>
        <dbReference type="ARBA" id="ARBA00022723"/>
    </source>
</evidence>
<dbReference type="AlphaFoldDB" id="A0A166T3G7"/>
<gene>
    <name evidence="8" type="ORF">FIBSPDRAFT_815382</name>
</gene>
<sequence length="509" mass="57989">MSNVTNHHSVAGSSLLALPVLLAAASGFLVIFYTHRIYKSSSVDDTEIYALGGLPLTNTWAFFNKRYDFLRSNFERGHEMFSFKVMQHKIVAMSGENGRQFFFHDKNLNFREGYRLLMGSVSDLNGILGGTFLLESVSQYGQYQVIPTLFSDVHKRMETWGSEGQLNPFNNIQTLVFQMTVRMASCSELSTNYSDLDRMSELYWELERNSTPASLLLPWFPGKARRNKKEATRGLYNLIDHYVQLRRSAEVPSSDTFDFLIADGAEDKDIVAFVQEMIFAGAINTGMLSCWTMIYLGAYPEWKAQAIAEIQKFINTHTNTTSSEPLHQRLSAVPISAWEDEMPVLERIIRETMRIALNETFLRRNVVDDIELSGKNIPRGAFILYSSADAHLNPEYYPDPLKFDPGRFDSESCQGSAPFLAWGTGRHPCSGMKVAKFEVKMILVLMLTRYDYSLVDASGAPATTLPEPDRNNIHQVGWVVFFRQCSSNYWTMQARPTSECFIRYQQIME</sequence>
<evidence type="ECO:0000313" key="9">
    <source>
        <dbReference type="Proteomes" id="UP000076532"/>
    </source>
</evidence>
<dbReference type="GO" id="GO:0016705">
    <property type="term" value="F:oxidoreductase activity, acting on paired donors, with incorporation or reduction of molecular oxygen"/>
    <property type="evidence" value="ECO:0007669"/>
    <property type="project" value="InterPro"/>
</dbReference>
<evidence type="ECO:0000256" key="7">
    <source>
        <dbReference type="SAM" id="Phobius"/>
    </source>
</evidence>
<keyword evidence="4 6" id="KW-0479">Metal-binding</keyword>
<name>A0A166T3G7_9AGAM</name>
<dbReference type="Proteomes" id="UP000076532">
    <property type="component" value="Unassembled WGS sequence"/>
</dbReference>
<evidence type="ECO:0000256" key="1">
    <source>
        <dbReference type="ARBA" id="ARBA00001971"/>
    </source>
</evidence>
<dbReference type="OrthoDB" id="1055148at2759"/>
<dbReference type="STRING" id="436010.A0A166T3G7"/>
<evidence type="ECO:0000313" key="8">
    <source>
        <dbReference type="EMBL" id="KZP30145.1"/>
    </source>
</evidence>
<evidence type="ECO:0000256" key="5">
    <source>
        <dbReference type="ARBA" id="ARBA00023004"/>
    </source>
</evidence>
<dbReference type="PANTHER" id="PTHR24304">
    <property type="entry name" value="CYTOCHROME P450 FAMILY 7"/>
    <property type="match status" value="1"/>
</dbReference>
<dbReference type="PANTHER" id="PTHR24304:SF2">
    <property type="entry name" value="24-HYDROXYCHOLESTEROL 7-ALPHA-HYDROXYLASE"/>
    <property type="match status" value="1"/>
</dbReference>
<dbReference type="CDD" id="cd00302">
    <property type="entry name" value="cytochrome_P450"/>
    <property type="match status" value="1"/>
</dbReference>
<organism evidence="8 9">
    <name type="scientific">Athelia psychrophila</name>
    <dbReference type="NCBI Taxonomy" id="1759441"/>
    <lineage>
        <taxon>Eukaryota</taxon>
        <taxon>Fungi</taxon>
        <taxon>Dikarya</taxon>
        <taxon>Basidiomycota</taxon>
        <taxon>Agaricomycotina</taxon>
        <taxon>Agaricomycetes</taxon>
        <taxon>Agaricomycetidae</taxon>
        <taxon>Atheliales</taxon>
        <taxon>Atheliaceae</taxon>
        <taxon>Athelia</taxon>
    </lineage>
</organism>
<keyword evidence="7" id="KW-0812">Transmembrane</keyword>
<reference evidence="8 9" key="1">
    <citation type="journal article" date="2016" name="Mol. Biol. Evol.">
        <title>Comparative Genomics of Early-Diverging Mushroom-Forming Fungi Provides Insights into the Origins of Lignocellulose Decay Capabilities.</title>
        <authorList>
            <person name="Nagy L.G."/>
            <person name="Riley R."/>
            <person name="Tritt A."/>
            <person name="Adam C."/>
            <person name="Daum C."/>
            <person name="Floudas D."/>
            <person name="Sun H."/>
            <person name="Yadav J.S."/>
            <person name="Pangilinan J."/>
            <person name="Larsson K.H."/>
            <person name="Matsuura K."/>
            <person name="Barry K."/>
            <person name="Labutti K."/>
            <person name="Kuo R."/>
            <person name="Ohm R.A."/>
            <person name="Bhattacharya S.S."/>
            <person name="Shirouzu T."/>
            <person name="Yoshinaga Y."/>
            <person name="Martin F.M."/>
            <person name="Grigoriev I.V."/>
            <person name="Hibbett D.S."/>
        </authorList>
    </citation>
    <scope>NUCLEOTIDE SEQUENCE [LARGE SCALE GENOMIC DNA]</scope>
    <source>
        <strain evidence="8 9">CBS 109695</strain>
    </source>
</reference>
<evidence type="ECO:0000256" key="3">
    <source>
        <dbReference type="ARBA" id="ARBA00022617"/>
    </source>
</evidence>
<feature type="binding site" description="axial binding residue" evidence="6">
    <location>
        <position position="429"/>
    </location>
    <ligand>
        <name>heme</name>
        <dbReference type="ChEBI" id="CHEBI:30413"/>
    </ligand>
    <ligandPart>
        <name>Fe</name>
        <dbReference type="ChEBI" id="CHEBI:18248"/>
    </ligandPart>
</feature>
<dbReference type="InterPro" id="IPR002403">
    <property type="entry name" value="Cyt_P450_E_grp-IV"/>
</dbReference>
<evidence type="ECO:0000256" key="2">
    <source>
        <dbReference type="ARBA" id="ARBA00010617"/>
    </source>
</evidence>
<keyword evidence="9" id="KW-1185">Reference proteome</keyword>
<feature type="transmembrane region" description="Helical" evidence="7">
    <location>
        <begin position="12"/>
        <end position="33"/>
    </location>
</feature>